<keyword evidence="5 8" id="KW-1133">Transmembrane helix</keyword>
<feature type="region of interest" description="Disordered" evidence="9">
    <location>
        <begin position="424"/>
        <end position="443"/>
    </location>
</feature>
<dbReference type="InterPro" id="IPR029020">
    <property type="entry name" value="Ammonium/urea_transptr"/>
</dbReference>
<dbReference type="AlphaFoldDB" id="A0A7S2ACX2"/>
<comment type="similarity">
    <text evidence="2 8">Belongs to the ammonia transporter channel (TC 1.A.11.2) family.</text>
</comment>
<evidence type="ECO:0000313" key="11">
    <source>
        <dbReference type="EMBL" id="CAD9364132.1"/>
    </source>
</evidence>
<feature type="transmembrane region" description="Helical" evidence="8">
    <location>
        <begin position="204"/>
        <end position="222"/>
    </location>
</feature>
<name>A0A7S2ACX2_9DINO</name>
<feature type="transmembrane region" description="Helical" evidence="8">
    <location>
        <begin position="53"/>
        <end position="74"/>
    </location>
</feature>
<evidence type="ECO:0000256" key="4">
    <source>
        <dbReference type="ARBA" id="ARBA00022692"/>
    </source>
</evidence>
<organism evidence="11">
    <name type="scientific">Alexandrium andersonii</name>
    <dbReference type="NCBI Taxonomy" id="327968"/>
    <lineage>
        <taxon>Eukaryota</taxon>
        <taxon>Sar</taxon>
        <taxon>Alveolata</taxon>
        <taxon>Dinophyceae</taxon>
        <taxon>Gonyaulacales</taxon>
        <taxon>Pyrocystaceae</taxon>
        <taxon>Alexandrium</taxon>
    </lineage>
</organism>
<feature type="transmembrane region" description="Helical" evidence="8">
    <location>
        <begin position="234"/>
        <end position="253"/>
    </location>
</feature>
<sequence>MNATAEMAHSAANDGDTAWVLASSAMVLLMTPGLAFFYGGLVRDTSIINTMMMSIIAMGIISIIWALVGFSLAFGEDNPFIGNFKHALFMGLDGGTWGESTVWALAFAVFQMTFAIISAAILSGSLVERVRFKAYVLLIALWSLLVYVPLCHWVWGPGGWMEEWGALDFAGGTVVHISSGTSGLVAAVILGPRRHEREGDKPNNVPFVLLGAALLWFGWSGFNGGSALAADSTAARALTATYLAASASMLSWVGIESVRLKQPSSVGAMVGAVGGLVVITPAAGFVSPIGAIIMGAVGAPVCYASVLALSKFEKVDDTLDAFGLHGVGGLTGAIMTGLFAVEDGLFYGGGGALFGKQIVCALVGAAYSAAVTALIFGALCLVMRVRVHDHQEADGLDEHVHGEQAYSPSKDYVAGKPKRSFDGASMGDDANGANVEAQGDVVV</sequence>
<dbReference type="Pfam" id="PF00909">
    <property type="entry name" value="Ammonium_transp"/>
    <property type="match status" value="1"/>
</dbReference>
<dbReference type="GO" id="GO:0005886">
    <property type="term" value="C:plasma membrane"/>
    <property type="evidence" value="ECO:0007669"/>
    <property type="project" value="UniProtKB-SubCell"/>
</dbReference>
<dbReference type="NCBIfam" id="TIGR00836">
    <property type="entry name" value="amt"/>
    <property type="match status" value="1"/>
</dbReference>
<dbReference type="PROSITE" id="PS01219">
    <property type="entry name" value="AMMONIUM_TRANSP"/>
    <property type="match status" value="1"/>
</dbReference>
<reference evidence="11" key="1">
    <citation type="submission" date="2021-01" db="EMBL/GenBank/DDBJ databases">
        <authorList>
            <person name="Corre E."/>
            <person name="Pelletier E."/>
            <person name="Niang G."/>
            <person name="Scheremetjew M."/>
            <person name="Finn R."/>
            <person name="Kale V."/>
            <person name="Holt S."/>
            <person name="Cochrane G."/>
            <person name="Meng A."/>
            <person name="Brown T."/>
            <person name="Cohen L."/>
        </authorList>
    </citation>
    <scope>NUCLEOTIDE SEQUENCE</scope>
    <source>
        <strain evidence="11">CCMP2222</strain>
    </source>
</reference>
<evidence type="ECO:0000256" key="5">
    <source>
        <dbReference type="ARBA" id="ARBA00022989"/>
    </source>
</evidence>
<keyword evidence="4 8" id="KW-0812">Transmembrane</keyword>
<feature type="transmembrane region" description="Helical" evidence="8">
    <location>
        <begin position="20"/>
        <end position="41"/>
    </location>
</feature>
<feature type="transmembrane region" description="Helical" evidence="8">
    <location>
        <begin position="175"/>
        <end position="192"/>
    </location>
</feature>
<evidence type="ECO:0000256" key="9">
    <source>
        <dbReference type="SAM" id="MobiDB-lite"/>
    </source>
</evidence>
<protein>
    <recommendedName>
        <fullName evidence="8">Ammonium transporter</fullName>
    </recommendedName>
</protein>
<accession>A0A7S2ACX2</accession>
<feature type="transmembrane region" description="Helical" evidence="8">
    <location>
        <begin position="102"/>
        <end position="122"/>
    </location>
</feature>
<evidence type="ECO:0000256" key="3">
    <source>
        <dbReference type="ARBA" id="ARBA00022448"/>
    </source>
</evidence>
<dbReference type="PANTHER" id="PTHR43029">
    <property type="entry name" value="AMMONIUM TRANSPORTER MEP2"/>
    <property type="match status" value="1"/>
</dbReference>
<evidence type="ECO:0000256" key="7">
    <source>
        <dbReference type="ARBA" id="ARBA00023177"/>
    </source>
</evidence>
<dbReference type="PRINTS" id="PR00342">
    <property type="entry name" value="RHESUSRHD"/>
</dbReference>
<keyword evidence="3 8" id="KW-0813">Transport</keyword>
<dbReference type="PANTHER" id="PTHR43029:SF10">
    <property type="entry name" value="AMMONIUM TRANSPORTER MEP2"/>
    <property type="match status" value="1"/>
</dbReference>
<evidence type="ECO:0000256" key="6">
    <source>
        <dbReference type="ARBA" id="ARBA00023136"/>
    </source>
</evidence>
<feature type="transmembrane region" description="Helical" evidence="8">
    <location>
        <begin position="361"/>
        <end position="382"/>
    </location>
</feature>
<dbReference type="GO" id="GO:0008519">
    <property type="term" value="F:ammonium channel activity"/>
    <property type="evidence" value="ECO:0007669"/>
    <property type="project" value="InterPro"/>
</dbReference>
<keyword evidence="7 8" id="KW-0924">Ammonia transport</keyword>
<dbReference type="InterPro" id="IPR002229">
    <property type="entry name" value="RhesusRHD"/>
</dbReference>
<feature type="transmembrane region" description="Helical" evidence="8">
    <location>
        <begin position="321"/>
        <end position="341"/>
    </location>
</feature>
<proteinExistence type="inferred from homology"/>
<gene>
    <name evidence="11" type="ORF">AAND1436_LOCUS590</name>
</gene>
<feature type="transmembrane region" description="Helical" evidence="8">
    <location>
        <begin position="134"/>
        <end position="155"/>
    </location>
</feature>
<dbReference type="InterPro" id="IPR024041">
    <property type="entry name" value="NH4_transpt_AmtB-like_dom"/>
</dbReference>
<feature type="transmembrane region" description="Helical" evidence="8">
    <location>
        <begin position="289"/>
        <end position="309"/>
    </location>
</feature>
<dbReference type="EMBL" id="HBGQ01001140">
    <property type="protein sequence ID" value="CAD9364132.1"/>
    <property type="molecule type" value="Transcribed_RNA"/>
</dbReference>
<evidence type="ECO:0000256" key="1">
    <source>
        <dbReference type="ARBA" id="ARBA00004141"/>
    </source>
</evidence>
<evidence type="ECO:0000259" key="10">
    <source>
        <dbReference type="Pfam" id="PF00909"/>
    </source>
</evidence>
<feature type="transmembrane region" description="Helical" evidence="8">
    <location>
        <begin position="265"/>
        <end position="283"/>
    </location>
</feature>
<dbReference type="SUPFAM" id="SSF111352">
    <property type="entry name" value="Ammonium transporter"/>
    <property type="match status" value="1"/>
</dbReference>
<comment type="subcellular location">
    <subcellularLocation>
        <location evidence="8">Cell membrane</location>
        <topology evidence="8">Multi-pass membrane protein</topology>
    </subcellularLocation>
    <subcellularLocation>
        <location evidence="1">Membrane</location>
        <topology evidence="1">Multi-pass membrane protein</topology>
    </subcellularLocation>
</comment>
<keyword evidence="6 8" id="KW-0472">Membrane</keyword>
<dbReference type="Gene3D" id="1.10.3430.10">
    <property type="entry name" value="Ammonium transporter AmtB like domains"/>
    <property type="match status" value="1"/>
</dbReference>
<dbReference type="InterPro" id="IPR018047">
    <property type="entry name" value="Ammonium_transpt_CS"/>
</dbReference>
<dbReference type="InterPro" id="IPR001905">
    <property type="entry name" value="Ammonium_transpt"/>
</dbReference>
<evidence type="ECO:0000256" key="8">
    <source>
        <dbReference type="RuleBase" id="RU362002"/>
    </source>
</evidence>
<evidence type="ECO:0000256" key="2">
    <source>
        <dbReference type="ARBA" id="ARBA00005887"/>
    </source>
</evidence>
<feature type="domain" description="Ammonium transporter AmtB-like" evidence="10">
    <location>
        <begin position="18"/>
        <end position="406"/>
    </location>
</feature>